<dbReference type="Proteomes" id="UP000244811">
    <property type="component" value="Chromosome 4"/>
</dbReference>
<accession>A0A976MDR6</accession>
<organism evidence="1 2">
    <name type="scientific">Theileria orientalis</name>
    <dbReference type="NCBI Taxonomy" id="68886"/>
    <lineage>
        <taxon>Eukaryota</taxon>
        <taxon>Sar</taxon>
        <taxon>Alveolata</taxon>
        <taxon>Apicomplexa</taxon>
        <taxon>Aconoidasida</taxon>
        <taxon>Piroplasmida</taxon>
        <taxon>Theileriidae</taxon>
        <taxon>Theileria</taxon>
    </lineage>
</organism>
<protein>
    <submittedName>
        <fullName evidence="1">Uncharacterized protein</fullName>
    </submittedName>
</protein>
<dbReference type="EMBL" id="CP056072">
    <property type="protein sequence ID" value="UKK02538.2"/>
    <property type="molecule type" value="Genomic_DNA"/>
</dbReference>
<evidence type="ECO:0000313" key="1">
    <source>
        <dbReference type="EMBL" id="UKK02538.2"/>
    </source>
</evidence>
<dbReference type="AlphaFoldDB" id="A0A976MDR6"/>
<name>A0A976MDR6_THEOR</name>
<sequence>MLDGSLQSNRIFNIGYVTNFHKFVCDQFDQFMKEVVINSRLSPKNKISMLDEKLVLVDEYRSRYSGTIRFLSKRIEDFKTQLDPCNDYSPDLVNALSDTEAKRLSYLIRIYTYRIKVIDACITILNNVRAKLTVIRRVLCLGKQDHKST</sequence>
<reference evidence="1" key="1">
    <citation type="submission" date="2022-07" db="EMBL/GenBank/DDBJ databases">
        <title>Evaluation of T. orientalis genome assembly methods using nanopore sequencing and analysis of variation between genomes.</title>
        <authorList>
            <person name="Yam J."/>
            <person name="Micallef M.L."/>
            <person name="Liu M."/>
            <person name="Djordjevic S.P."/>
            <person name="Bogema D.R."/>
            <person name="Jenkins C."/>
        </authorList>
    </citation>
    <scope>NUCLEOTIDE SEQUENCE</scope>
    <source>
        <strain evidence="1">Goon Nure</strain>
    </source>
</reference>
<evidence type="ECO:0000313" key="2">
    <source>
        <dbReference type="Proteomes" id="UP000244811"/>
    </source>
</evidence>
<gene>
    <name evidence="1" type="ORF">MACK_002631</name>
</gene>
<proteinExistence type="predicted"/>